<evidence type="ECO:0000256" key="6">
    <source>
        <dbReference type="SAM" id="SignalP"/>
    </source>
</evidence>
<evidence type="ECO:0000313" key="8">
    <source>
        <dbReference type="EMBL" id="GAA2269291.1"/>
    </source>
</evidence>
<dbReference type="PROSITE" id="PS51318">
    <property type="entry name" value="TAT"/>
    <property type="match status" value="1"/>
</dbReference>
<protein>
    <recommendedName>
        <fullName evidence="3">1-phosphatidylinositol phosphodiesterase</fullName>
        <ecNumber evidence="2">4.6.1.13</ecNumber>
    </recommendedName>
    <alternativeName>
        <fullName evidence="4">Phosphatidylinositol diacylglycerol-lyase</fullName>
    </alternativeName>
    <alternativeName>
        <fullName evidence="5">Phosphatidylinositol-specific phospholipase C</fullName>
    </alternativeName>
</protein>
<feature type="chain" id="PRO_5047514605" description="1-phosphatidylinositol phosphodiesterase" evidence="6">
    <location>
        <begin position="32"/>
        <end position="319"/>
    </location>
</feature>
<accession>A0ABN3ETH4</accession>
<comment type="catalytic activity">
    <reaction evidence="1">
        <text>a 1,2-diacyl-sn-glycero-3-phospho-(1D-myo-inositol) = 1D-myo-inositol 1,2-cyclic phosphate + a 1,2-diacyl-sn-glycerol</text>
        <dbReference type="Rhea" id="RHEA:17093"/>
        <dbReference type="ChEBI" id="CHEBI:17815"/>
        <dbReference type="ChEBI" id="CHEBI:57880"/>
        <dbReference type="ChEBI" id="CHEBI:58484"/>
        <dbReference type="EC" id="4.6.1.13"/>
    </reaction>
</comment>
<dbReference type="SMART" id="SM00148">
    <property type="entry name" value="PLCXc"/>
    <property type="match status" value="1"/>
</dbReference>
<feature type="signal peptide" evidence="6">
    <location>
        <begin position="1"/>
        <end position="31"/>
    </location>
</feature>
<dbReference type="EC" id="4.6.1.13" evidence="2"/>
<keyword evidence="9" id="KW-1185">Reference proteome</keyword>
<sequence>MRVDRRGFLRASLAAAAAGAVAWPTVAPASAATGTAAGATARTAPTAGFAPSDWMSALGDAVPLSRLTLPGTHDSCARYGGALTECQTLPIARQLEYGIRFLDIRCRSIDGSFAIHHGPVYQQQMFGDVLVACAAFLAAHPGETVLMRVKQEYSQVSDTDFLAVFNDYLDNRGWRGLFHLGDTLPALGAARGRVVLISDVPTLPAVGWWSSQLDLQDDWTVPTLFDRPHKYQDVVNQINRAAATGPGGPLSVNFLSGSSAGCFPTDCAAYVNPHVQDYLGSFAASHGHPPLGVLVMDFPERHAPALTSTLLNWNAQGTP</sequence>
<evidence type="ECO:0000259" key="7">
    <source>
        <dbReference type="SMART" id="SM00148"/>
    </source>
</evidence>
<dbReference type="Gene3D" id="3.20.20.190">
    <property type="entry name" value="Phosphatidylinositol (PI) phosphodiesterase"/>
    <property type="match status" value="1"/>
</dbReference>
<dbReference type="CDD" id="cd08586">
    <property type="entry name" value="PI-PLCc_BcPLC_like"/>
    <property type="match status" value="1"/>
</dbReference>
<dbReference type="PROSITE" id="PS50007">
    <property type="entry name" value="PIPLC_X_DOMAIN"/>
    <property type="match status" value="1"/>
</dbReference>
<dbReference type="InterPro" id="IPR051057">
    <property type="entry name" value="PI-PLC_domain"/>
</dbReference>
<dbReference type="Pfam" id="PF00388">
    <property type="entry name" value="PI-PLC-X"/>
    <property type="match status" value="1"/>
</dbReference>
<comment type="caution">
    <text evidence="8">The sequence shown here is derived from an EMBL/GenBank/DDBJ whole genome shotgun (WGS) entry which is preliminary data.</text>
</comment>
<evidence type="ECO:0000256" key="2">
    <source>
        <dbReference type="ARBA" id="ARBA00012581"/>
    </source>
</evidence>
<evidence type="ECO:0000256" key="1">
    <source>
        <dbReference type="ARBA" id="ARBA00001316"/>
    </source>
</evidence>
<dbReference type="RefSeq" id="WP_344639987.1">
    <property type="nucleotide sequence ID" value="NZ_BAAATR010000038.1"/>
</dbReference>
<dbReference type="InterPro" id="IPR017946">
    <property type="entry name" value="PLC-like_Pdiesterase_TIM-brl"/>
</dbReference>
<dbReference type="Proteomes" id="UP001500305">
    <property type="component" value="Unassembled WGS sequence"/>
</dbReference>
<dbReference type="PANTHER" id="PTHR13593:SF113">
    <property type="entry name" value="SI:DKEY-266F7.9"/>
    <property type="match status" value="1"/>
</dbReference>
<dbReference type="SUPFAM" id="SSF51695">
    <property type="entry name" value="PLC-like phosphodiesterases"/>
    <property type="match status" value="1"/>
</dbReference>
<keyword evidence="6" id="KW-0732">Signal</keyword>
<evidence type="ECO:0000256" key="5">
    <source>
        <dbReference type="ARBA" id="ARBA00030782"/>
    </source>
</evidence>
<reference evidence="8 9" key="1">
    <citation type="journal article" date="2019" name="Int. J. Syst. Evol. Microbiol.">
        <title>The Global Catalogue of Microorganisms (GCM) 10K type strain sequencing project: providing services to taxonomists for standard genome sequencing and annotation.</title>
        <authorList>
            <consortium name="The Broad Institute Genomics Platform"/>
            <consortium name="The Broad Institute Genome Sequencing Center for Infectious Disease"/>
            <person name="Wu L."/>
            <person name="Ma J."/>
        </authorList>
    </citation>
    <scope>NUCLEOTIDE SEQUENCE [LARGE SCALE GENOMIC DNA]</scope>
    <source>
        <strain evidence="8 9">JCM 7356</strain>
    </source>
</reference>
<name>A0ABN3ETH4_9ACTN</name>
<dbReference type="InterPro" id="IPR000909">
    <property type="entry name" value="PLipase_C_PInositol-sp_X_dom"/>
</dbReference>
<dbReference type="InterPro" id="IPR006311">
    <property type="entry name" value="TAT_signal"/>
</dbReference>
<gene>
    <name evidence="8" type="primary">plcA</name>
    <name evidence="8" type="ORF">GCM10010430_63460</name>
</gene>
<dbReference type="EMBL" id="BAAATR010000038">
    <property type="protein sequence ID" value="GAA2269291.1"/>
    <property type="molecule type" value="Genomic_DNA"/>
</dbReference>
<organism evidence="8 9">
    <name type="scientific">Kitasatospora cystarginea</name>
    <dbReference type="NCBI Taxonomy" id="58350"/>
    <lineage>
        <taxon>Bacteria</taxon>
        <taxon>Bacillati</taxon>
        <taxon>Actinomycetota</taxon>
        <taxon>Actinomycetes</taxon>
        <taxon>Kitasatosporales</taxon>
        <taxon>Streptomycetaceae</taxon>
        <taxon>Kitasatospora</taxon>
    </lineage>
</organism>
<evidence type="ECO:0000256" key="3">
    <source>
        <dbReference type="ARBA" id="ARBA00019758"/>
    </source>
</evidence>
<proteinExistence type="predicted"/>
<evidence type="ECO:0000256" key="4">
    <source>
        <dbReference type="ARBA" id="ARBA00030474"/>
    </source>
</evidence>
<dbReference type="PANTHER" id="PTHR13593">
    <property type="match status" value="1"/>
</dbReference>
<evidence type="ECO:0000313" key="9">
    <source>
        <dbReference type="Proteomes" id="UP001500305"/>
    </source>
</evidence>
<feature type="domain" description="Phosphatidylinositol-specific phospholipase C X" evidence="7">
    <location>
        <begin position="60"/>
        <end position="199"/>
    </location>
</feature>